<protein>
    <recommendedName>
        <fullName evidence="8">WD40 repeat-like protein</fullName>
    </recommendedName>
</protein>
<dbReference type="Gene3D" id="2.130.10.10">
    <property type="entry name" value="YVTN repeat-like/Quinoprotein amine dehydrogenase"/>
    <property type="match status" value="2"/>
</dbReference>
<dbReference type="SUPFAM" id="SSF50978">
    <property type="entry name" value="WD40 repeat-like"/>
    <property type="match status" value="1"/>
</dbReference>
<sequence>MVAFPSAAPFSSPPPTHQRGDHDYPLSSSPASVNLLTPPPSSPETPIQTSRSSWRDSNPTSAIAGLPIFNLSLSPEPTMSSASTPPSKRKHHQSTLGSAFPALSSNNVATATLQTEKVASDEKRRRISTGWDELCRATVRARQAEERRRASVTGNSPLGRARGFRGDTEVGSPKNSHTVNVRAEGSSLRTAFSPFKLELPAVGHETVADAGESVEAEAEDIDMEGRVEKEDEQELSTMSVDEADIEEEDESSYATSRRRRPILGSGFGDTRIGHRTMTSNLRAGKRYQREHFFTLPLNHASPAGSPSYLELFNSHSLLDIYRAEPNPYQMVPSTREWSPAYTCAFSHSAKDAWTASENSFAAIATECGGVRIFDTNKSDASIPEGWETGERIGSVSTSSTNTALASEKKKQMGPKPGLFAPHANAIYDIKWSADDTMLTTACADQSTGIWDTSRTSATYQQSAQNNGLITKLRGHTASVKTSIWHDRNTIATAGRDGDIHIYDLRTTGREIPGNGDSGNVSVEWKKRARNEGDPSDSIWPVLSIKGAHGIGPIKKERCSNARSVTCLVPLEANSHHMASGGSADGIIKLWDLRVTHRSRKFISEPAQLSPDRTLENNAKRSRGIIHMVAAPKNGMIYALSSDSRITAYSQHDLTVPLPITYAHPNLTAAGFYLRLALSPCEKYIGCGSRSGSFYAWSAGQNTRNHLMQGSVQESVVQGLEVGKQWHRRELSAVDWGHDQIMTCSDDCSTRIWRPSRAAYDAIVKDPQDASYDWAGVNI</sequence>
<dbReference type="InterPro" id="IPR001680">
    <property type="entry name" value="WD40_rpt"/>
</dbReference>
<evidence type="ECO:0000313" key="7">
    <source>
        <dbReference type="Proteomes" id="UP000812966"/>
    </source>
</evidence>
<feature type="compositionally biased region" description="Polar residues" evidence="5">
    <location>
        <begin position="71"/>
        <end position="86"/>
    </location>
</feature>
<dbReference type="PROSITE" id="PS50082">
    <property type="entry name" value="WD_REPEATS_2"/>
    <property type="match status" value="2"/>
</dbReference>
<dbReference type="GO" id="GO:0030674">
    <property type="term" value="F:protein-macromolecule adaptor activity"/>
    <property type="evidence" value="ECO:0007669"/>
    <property type="project" value="TreeGrafter"/>
</dbReference>
<dbReference type="GO" id="GO:0005634">
    <property type="term" value="C:nucleus"/>
    <property type="evidence" value="ECO:0007669"/>
    <property type="project" value="TreeGrafter"/>
</dbReference>
<feature type="compositionally biased region" description="Acidic residues" evidence="5">
    <location>
        <begin position="241"/>
        <end position="251"/>
    </location>
</feature>
<keyword evidence="2" id="KW-0833">Ubl conjugation pathway</keyword>
<feature type="compositionally biased region" description="Polar residues" evidence="5">
    <location>
        <begin position="51"/>
        <end position="61"/>
    </location>
</feature>
<feature type="region of interest" description="Disordered" evidence="5">
    <location>
        <begin position="1"/>
        <end position="102"/>
    </location>
</feature>
<evidence type="ECO:0000256" key="3">
    <source>
        <dbReference type="ARBA" id="ARBA00038344"/>
    </source>
</evidence>
<feature type="compositionally biased region" description="Low complexity" evidence="5">
    <location>
        <begin position="1"/>
        <end position="10"/>
    </location>
</feature>
<gene>
    <name evidence="6" type="ORF">FFLO_04243</name>
</gene>
<evidence type="ECO:0000256" key="4">
    <source>
        <dbReference type="PROSITE-ProRule" id="PRU00221"/>
    </source>
</evidence>
<evidence type="ECO:0008006" key="8">
    <source>
        <dbReference type="Google" id="ProtNLM"/>
    </source>
</evidence>
<dbReference type="PANTHER" id="PTHR22852:SF0">
    <property type="entry name" value="DENTICLELESS PROTEIN HOMOLOG"/>
    <property type="match status" value="1"/>
</dbReference>
<evidence type="ECO:0000256" key="5">
    <source>
        <dbReference type="SAM" id="MobiDB-lite"/>
    </source>
</evidence>
<dbReference type="AlphaFoldDB" id="A0A8K0NSF2"/>
<accession>A0A8K0NSF2</accession>
<feature type="repeat" description="WD" evidence="4">
    <location>
        <begin position="472"/>
        <end position="506"/>
    </location>
</feature>
<dbReference type="InterPro" id="IPR051865">
    <property type="entry name" value="WD-repeat_CDT2_adapter"/>
</dbReference>
<dbReference type="GO" id="GO:0043161">
    <property type="term" value="P:proteasome-mediated ubiquitin-dependent protein catabolic process"/>
    <property type="evidence" value="ECO:0007669"/>
    <property type="project" value="TreeGrafter"/>
</dbReference>
<organism evidence="6 7">
    <name type="scientific">Filobasidium floriforme</name>
    <dbReference type="NCBI Taxonomy" id="5210"/>
    <lineage>
        <taxon>Eukaryota</taxon>
        <taxon>Fungi</taxon>
        <taxon>Dikarya</taxon>
        <taxon>Basidiomycota</taxon>
        <taxon>Agaricomycotina</taxon>
        <taxon>Tremellomycetes</taxon>
        <taxon>Filobasidiales</taxon>
        <taxon>Filobasidiaceae</taxon>
        <taxon>Filobasidium</taxon>
    </lineage>
</organism>
<feature type="region of interest" description="Disordered" evidence="5">
    <location>
        <begin position="227"/>
        <end position="257"/>
    </location>
</feature>
<keyword evidence="7" id="KW-1185">Reference proteome</keyword>
<reference evidence="6" key="1">
    <citation type="submission" date="2020-04" db="EMBL/GenBank/DDBJ databases">
        <title>Analysis of mating type loci in Filobasidium floriforme.</title>
        <authorList>
            <person name="Nowrousian M."/>
        </authorList>
    </citation>
    <scope>NUCLEOTIDE SEQUENCE</scope>
    <source>
        <strain evidence="6">CBS 6242</strain>
    </source>
</reference>
<name>A0A8K0NSF2_9TREE</name>
<evidence type="ECO:0000313" key="6">
    <source>
        <dbReference type="EMBL" id="KAG7531584.1"/>
    </source>
</evidence>
<comment type="caution">
    <text evidence="6">The sequence shown here is derived from an EMBL/GenBank/DDBJ whole genome shotgun (WGS) entry which is preliminary data.</text>
</comment>
<comment type="similarity">
    <text evidence="3">Belongs to the WD repeat cdt2 family.</text>
</comment>
<dbReference type="PROSITE" id="PS50294">
    <property type="entry name" value="WD_REPEATS_REGION"/>
    <property type="match status" value="1"/>
</dbReference>
<dbReference type="InterPro" id="IPR036322">
    <property type="entry name" value="WD40_repeat_dom_sf"/>
</dbReference>
<keyword evidence="4" id="KW-0853">WD repeat</keyword>
<feature type="region of interest" description="Disordered" evidence="5">
    <location>
        <begin position="146"/>
        <end position="178"/>
    </location>
</feature>
<feature type="repeat" description="WD" evidence="4">
    <location>
        <begin position="419"/>
        <end position="460"/>
    </location>
</feature>
<evidence type="ECO:0000256" key="1">
    <source>
        <dbReference type="ARBA" id="ARBA00004906"/>
    </source>
</evidence>
<proteinExistence type="inferred from homology"/>
<dbReference type="Pfam" id="PF00400">
    <property type="entry name" value="WD40"/>
    <property type="match status" value="3"/>
</dbReference>
<dbReference type="Proteomes" id="UP000812966">
    <property type="component" value="Unassembled WGS sequence"/>
</dbReference>
<feature type="compositionally biased region" description="Polar residues" evidence="5">
    <location>
        <begin position="26"/>
        <end position="35"/>
    </location>
</feature>
<dbReference type="PANTHER" id="PTHR22852">
    <property type="entry name" value="LETHAL 2 DENTICLELESS PROTEIN RETINOIC ACID-REGULATED NUCLEAR MATRIX-ASSOCIATED PROTEIN"/>
    <property type="match status" value="1"/>
</dbReference>
<dbReference type="InterPro" id="IPR015943">
    <property type="entry name" value="WD40/YVTN_repeat-like_dom_sf"/>
</dbReference>
<comment type="pathway">
    <text evidence="1">Protein modification; protein ubiquitination.</text>
</comment>
<evidence type="ECO:0000256" key="2">
    <source>
        <dbReference type="ARBA" id="ARBA00022786"/>
    </source>
</evidence>
<dbReference type="EMBL" id="JABELV010000087">
    <property type="protein sequence ID" value="KAG7531584.1"/>
    <property type="molecule type" value="Genomic_DNA"/>
</dbReference>
<dbReference type="SMART" id="SM00320">
    <property type="entry name" value="WD40"/>
    <property type="match status" value="5"/>
</dbReference>